<evidence type="ECO:0000313" key="1">
    <source>
        <dbReference type="EMBL" id="AOQ24742.1"/>
    </source>
</evidence>
<evidence type="ECO:0000313" key="3">
    <source>
        <dbReference type="Proteomes" id="UP000094598"/>
    </source>
</evidence>
<evidence type="ECO:0000313" key="2">
    <source>
        <dbReference type="EMBL" id="TYL15720.1"/>
    </source>
</evidence>
<sequence>MSFLQDFLKTTVGSPLYKLLENIVKDKQKDGFVKSAAEYQQELTNLVSMVAAAGTQPLMQLRFQSGRTSSADYNRTAEEIYTDLNRLFLLYNTIDQAVHDHQWLLTSQLNNLELGVNRINGYLNVLPPQENQGRTFIYEDFANPAYTETSMEELALLRLDRDGKSYGFLEDAVAAGSLTLRPLINNDCLISVSGYPLAQIELKKTIGTPLPQVLFPLANAIDGSPVTFWQETVWAPAPLEVAPVVALSTAPEDSVFYGDASYGAFAELWITFKYPVLISELSLTPNCTYPLQLVRAFAYEGKTSYHEIASNLTLPTTLQFPAVTCSYLRLLLCQEHYEKKTYLLSSSQIQDLVLENNLEQKLWFPDEKDVEERNYLEQYPNWSDYRQVVDNGLPQEDPVLTLNCCEYEYGLRELSVREKHYHDIGFYISRPFTFEGDARLVELEAEEIHQEVDIAGNKRRVTAVEYYIGADGGWFPILPKGQTVISERLFGAKPELRFPVVSDLKIYQNGVPFNDYQVIDSQHLLITNFSDNSIYTADYTPEVSAYVVDLGQLLRPKDYNTGSHRGEYFEGTNPDGTLQLSHVPFVDYGTLDNPVSVLVAEGDKFVEYKNISDYYYGGFRKPGDREFCQVGRKLFFAAPISTPIWVYYRYLGSDIRLKIILRRNIFGFDTLTPVVKNYRLQIAAVV</sequence>
<organism evidence="1 3">
    <name type="scientific">Neomoorella thermoacetica</name>
    <name type="common">Clostridium thermoaceticum</name>
    <dbReference type="NCBI Taxonomy" id="1525"/>
    <lineage>
        <taxon>Bacteria</taxon>
        <taxon>Bacillati</taxon>
        <taxon>Bacillota</taxon>
        <taxon>Clostridia</taxon>
        <taxon>Neomoorellales</taxon>
        <taxon>Neomoorellaceae</taxon>
        <taxon>Neomoorella</taxon>
    </lineage>
</organism>
<dbReference type="Proteomes" id="UP000322283">
    <property type="component" value="Unassembled WGS sequence"/>
</dbReference>
<evidence type="ECO:0000313" key="4">
    <source>
        <dbReference type="Proteomes" id="UP000322283"/>
    </source>
</evidence>
<keyword evidence="4" id="KW-1185">Reference proteome</keyword>
<dbReference type="EMBL" id="CP017019">
    <property type="protein sequence ID" value="AOQ24742.1"/>
    <property type="molecule type" value="Genomic_DNA"/>
</dbReference>
<dbReference type="Proteomes" id="UP000094598">
    <property type="component" value="Chromosome"/>
</dbReference>
<reference evidence="1 3" key="1">
    <citation type="submission" date="2016-08" db="EMBL/GenBank/DDBJ databases">
        <title>Moorella thermoacetica DSM 103132.</title>
        <authorList>
            <person name="Jendresen C.B."/>
            <person name="Redl S.M."/>
            <person name="Jensen T.O."/>
            <person name="Nielsen A.T."/>
        </authorList>
    </citation>
    <scope>NUCLEOTIDE SEQUENCE [LARGE SCALE GENOMIC DNA]</scope>
    <source>
        <strain evidence="1 3">DSM 103132</strain>
    </source>
</reference>
<name>A0AAC9HIS9_NEOTH</name>
<proteinExistence type="predicted"/>
<dbReference type="RefSeq" id="WP_069590573.1">
    <property type="nucleotide sequence ID" value="NZ_CP017019.1"/>
</dbReference>
<protein>
    <submittedName>
        <fullName evidence="1">Uncharacterized protein</fullName>
    </submittedName>
</protein>
<dbReference type="AlphaFoldDB" id="A0AAC9HIS9"/>
<dbReference type="EMBL" id="VCDX01000001">
    <property type="protein sequence ID" value="TYL15720.1"/>
    <property type="molecule type" value="Genomic_DNA"/>
</dbReference>
<accession>A0AAC9HIS9</accession>
<gene>
    <name evidence="1" type="ORF">Maut_02314</name>
    <name evidence="2" type="ORF">MTAT_04590</name>
</gene>
<reference evidence="2 4" key="2">
    <citation type="submission" date="2019-05" db="EMBL/GenBank/DDBJ databases">
        <title>Genome sequence of Moorella thermoacetica ATCC 33924.</title>
        <authorList>
            <person name="Poehlein A."/>
            <person name="Bengelsdorf F.R."/>
            <person name="Duerre P."/>
            <person name="Daniel R."/>
        </authorList>
    </citation>
    <scope>NUCLEOTIDE SEQUENCE [LARGE SCALE GENOMIC DNA]</scope>
    <source>
        <strain evidence="2 4">ATCC 33924</strain>
    </source>
</reference>